<dbReference type="Gene3D" id="1.10.287.1490">
    <property type="match status" value="1"/>
</dbReference>
<dbReference type="AlphaFoldDB" id="A0AAW1I0V0"/>
<dbReference type="EMBL" id="JBDFQZ010000010">
    <property type="protein sequence ID" value="KAK9682715.1"/>
    <property type="molecule type" value="Genomic_DNA"/>
</dbReference>
<dbReference type="PANTHER" id="PTHR47357">
    <property type="entry name" value="COP1-INTERACTIVE PROTEIN 1"/>
    <property type="match status" value="1"/>
</dbReference>
<evidence type="ECO:0000256" key="1">
    <source>
        <dbReference type="SAM" id="Coils"/>
    </source>
</evidence>
<sequence length="277" mass="32972">MKEMETQFRNELQECRDRFEDKLDLANQSVFLLQDELASERDNGFEMQETVSRTRNDLTDCCREVDELKLALHDAQKDFSKEKSWFQSEIAVLHDQNGELKIRLSEAEMRCEMLDEQIKQSEAKEANLVIEVGQFQNEISEKNRLVESLNKSLDSIKLKYDTLMSEKDEIFAKQETLQAEVKCRDVEIQQLQGEISKLKTEREEVIEKSQKTEEELRVKVTEQQKELEKQRAWVCEREDEKREVIRQLCYSIEYYRSEYHDLRHVLLKYKPISIVSS</sequence>
<protein>
    <submittedName>
        <fullName evidence="2">Uncharacterized protein</fullName>
    </submittedName>
</protein>
<name>A0AAW1I0V0_SAPOF</name>
<gene>
    <name evidence="2" type="ORF">RND81_10G091300</name>
</gene>
<dbReference type="GO" id="GO:0005856">
    <property type="term" value="C:cytoskeleton"/>
    <property type="evidence" value="ECO:0007669"/>
    <property type="project" value="TreeGrafter"/>
</dbReference>
<dbReference type="PANTHER" id="PTHR47357:SF1">
    <property type="entry name" value="SPINDLE POLE BODY COMPONENT 110"/>
    <property type="match status" value="1"/>
</dbReference>
<keyword evidence="3" id="KW-1185">Reference proteome</keyword>
<feature type="coiled-coil region" evidence="1">
    <location>
        <begin position="97"/>
        <end position="226"/>
    </location>
</feature>
<accession>A0AAW1I0V0</accession>
<evidence type="ECO:0000313" key="2">
    <source>
        <dbReference type="EMBL" id="KAK9682715.1"/>
    </source>
</evidence>
<keyword evidence="1" id="KW-0175">Coiled coil</keyword>
<dbReference type="GO" id="GO:0005200">
    <property type="term" value="F:structural constituent of cytoskeleton"/>
    <property type="evidence" value="ECO:0007669"/>
    <property type="project" value="TreeGrafter"/>
</dbReference>
<reference evidence="2 3" key="1">
    <citation type="submission" date="2024-03" db="EMBL/GenBank/DDBJ databases">
        <title>WGS assembly of Saponaria officinalis var. Norfolk2.</title>
        <authorList>
            <person name="Jenkins J."/>
            <person name="Shu S."/>
            <person name="Grimwood J."/>
            <person name="Barry K."/>
            <person name="Goodstein D."/>
            <person name="Schmutz J."/>
            <person name="Leebens-Mack J."/>
            <person name="Osbourn A."/>
        </authorList>
    </citation>
    <scope>NUCLEOTIDE SEQUENCE [LARGE SCALE GENOMIC DNA]</scope>
    <source>
        <strain evidence="3">cv. Norfolk2</strain>
        <strain evidence="2">JIC</strain>
        <tissue evidence="2">Leaf</tissue>
    </source>
</reference>
<dbReference type="EMBL" id="JBDFQZ010000010">
    <property type="protein sequence ID" value="KAK9682714.1"/>
    <property type="molecule type" value="Genomic_DNA"/>
</dbReference>
<evidence type="ECO:0000313" key="3">
    <source>
        <dbReference type="Proteomes" id="UP001443914"/>
    </source>
</evidence>
<comment type="caution">
    <text evidence="2">The sequence shown here is derived from an EMBL/GenBank/DDBJ whole genome shotgun (WGS) entry which is preliminary data.</text>
</comment>
<dbReference type="Proteomes" id="UP001443914">
    <property type="component" value="Unassembled WGS sequence"/>
</dbReference>
<proteinExistence type="predicted"/>
<organism evidence="2 3">
    <name type="scientific">Saponaria officinalis</name>
    <name type="common">Common soapwort</name>
    <name type="synonym">Lychnis saponaria</name>
    <dbReference type="NCBI Taxonomy" id="3572"/>
    <lineage>
        <taxon>Eukaryota</taxon>
        <taxon>Viridiplantae</taxon>
        <taxon>Streptophyta</taxon>
        <taxon>Embryophyta</taxon>
        <taxon>Tracheophyta</taxon>
        <taxon>Spermatophyta</taxon>
        <taxon>Magnoliopsida</taxon>
        <taxon>eudicotyledons</taxon>
        <taxon>Gunneridae</taxon>
        <taxon>Pentapetalae</taxon>
        <taxon>Caryophyllales</taxon>
        <taxon>Caryophyllaceae</taxon>
        <taxon>Caryophylleae</taxon>
        <taxon>Saponaria</taxon>
    </lineage>
</organism>